<dbReference type="InterPro" id="IPR010426">
    <property type="entry name" value="MTTB_MeTrfase"/>
</dbReference>
<dbReference type="Gene3D" id="3.20.20.480">
    <property type="entry name" value="Trimethylamine methyltransferase-like"/>
    <property type="match status" value="1"/>
</dbReference>
<dbReference type="GO" id="GO:0008168">
    <property type="term" value="F:methyltransferase activity"/>
    <property type="evidence" value="ECO:0007669"/>
    <property type="project" value="UniProtKB-KW"/>
</dbReference>
<evidence type="ECO:0000256" key="1">
    <source>
        <dbReference type="ARBA" id="ARBA00007137"/>
    </source>
</evidence>
<proteinExistence type="inferred from homology"/>
<evidence type="ECO:0000256" key="2">
    <source>
        <dbReference type="ARBA" id="ARBA00022603"/>
    </source>
</evidence>
<keyword evidence="2" id="KW-0489">Methyltransferase</keyword>
<dbReference type="InterPro" id="IPR038601">
    <property type="entry name" value="MttB-like_sf"/>
</dbReference>
<dbReference type="Pfam" id="PF06253">
    <property type="entry name" value="MTTB"/>
    <property type="match status" value="1"/>
</dbReference>
<protein>
    <recommendedName>
        <fullName evidence="5">Trimethylamine methyltransferase</fullName>
    </recommendedName>
</protein>
<reference evidence="4" key="1">
    <citation type="journal article" date="2014" name="Front. Microbiol.">
        <title>High frequency of phylogenetically diverse reductive dehalogenase-homologous genes in deep subseafloor sedimentary metagenomes.</title>
        <authorList>
            <person name="Kawai M."/>
            <person name="Futagami T."/>
            <person name="Toyoda A."/>
            <person name="Takaki Y."/>
            <person name="Nishi S."/>
            <person name="Hori S."/>
            <person name="Arai W."/>
            <person name="Tsubouchi T."/>
            <person name="Morono Y."/>
            <person name="Uchiyama I."/>
            <person name="Ito T."/>
            <person name="Fujiyama A."/>
            <person name="Inagaki F."/>
            <person name="Takami H."/>
        </authorList>
    </citation>
    <scope>NUCLEOTIDE SEQUENCE</scope>
    <source>
        <strain evidence="4">Expedition CK06-06</strain>
    </source>
</reference>
<dbReference type="EMBL" id="BARU01009148">
    <property type="protein sequence ID" value="GAH33288.1"/>
    <property type="molecule type" value="Genomic_DNA"/>
</dbReference>
<gene>
    <name evidence="4" type="ORF">S03H2_17705</name>
</gene>
<keyword evidence="3" id="KW-0808">Transferase</keyword>
<evidence type="ECO:0008006" key="5">
    <source>
        <dbReference type="Google" id="ProtNLM"/>
    </source>
</evidence>
<feature type="non-terminal residue" evidence="4">
    <location>
        <position position="1"/>
    </location>
</feature>
<comment type="similarity">
    <text evidence="1">Belongs to the trimethylamine methyltransferase family.</text>
</comment>
<evidence type="ECO:0000313" key="4">
    <source>
        <dbReference type="EMBL" id="GAH33288.1"/>
    </source>
</evidence>
<dbReference type="GO" id="GO:0032259">
    <property type="term" value="P:methylation"/>
    <property type="evidence" value="ECO:0007669"/>
    <property type="project" value="UniProtKB-KW"/>
</dbReference>
<name>X1GJV5_9ZZZZ</name>
<organism evidence="4">
    <name type="scientific">marine sediment metagenome</name>
    <dbReference type="NCBI Taxonomy" id="412755"/>
    <lineage>
        <taxon>unclassified sequences</taxon>
        <taxon>metagenomes</taxon>
        <taxon>ecological metagenomes</taxon>
    </lineage>
</organism>
<dbReference type="GO" id="GO:0015948">
    <property type="term" value="P:methanogenesis"/>
    <property type="evidence" value="ECO:0007669"/>
    <property type="project" value="InterPro"/>
</dbReference>
<dbReference type="AlphaFoldDB" id="X1GJV5"/>
<evidence type="ECO:0000256" key="3">
    <source>
        <dbReference type="ARBA" id="ARBA00022679"/>
    </source>
</evidence>
<comment type="caution">
    <text evidence="4">The sequence shown here is derived from an EMBL/GenBank/DDBJ whole genome shotgun (WGS) entry which is preliminary data.</text>
</comment>
<accession>X1GJV5</accession>
<sequence>FTKQMLFELTEDLLNIDDEHLALDVIKEVGPKKMFTTHPHTLKWIDPKMGLFWHPNDWIHEHSDQWLAKGAKTWVEICRERLKELDKHQPDPPIAKDVDERCNAILKEADVELALF</sequence>